<proteinExistence type="predicted"/>
<reference evidence="1 2" key="1">
    <citation type="submission" date="2024-02" db="EMBL/GenBank/DDBJ databases">
        <title>Discinaceae phylogenomics.</title>
        <authorList>
            <person name="Dirks A.C."/>
            <person name="James T.Y."/>
        </authorList>
    </citation>
    <scope>NUCLEOTIDE SEQUENCE [LARGE SCALE GENOMIC DNA]</scope>
    <source>
        <strain evidence="1 2">ACD0624</strain>
    </source>
</reference>
<organism evidence="1 2">
    <name type="scientific">Discina gigas</name>
    <dbReference type="NCBI Taxonomy" id="1032678"/>
    <lineage>
        <taxon>Eukaryota</taxon>
        <taxon>Fungi</taxon>
        <taxon>Dikarya</taxon>
        <taxon>Ascomycota</taxon>
        <taxon>Pezizomycotina</taxon>
        <taxon>Pezizomycetes</taxon>
        <taxon>Pezizales</taxon>
        <taxon>Discinaceae</taxon>
        <taxon>Discina</taxon>
    </lineage>
</organism>
<sequence length="117" mass="12480">MEIEMKQTTKAFLFLAIAGPLAIAATVMNAATAEASQADAVKATAAQRCVMLADYAQDVAEMRDIGMPLKDIKEHNAERYANNILDAYNIAAGMAYKHSDLAPAEVREGLLTGCMSA</sequence>
<comment type="caution">
    <text evidence="1">The sequence shown here is derived from an EMBL/GenBank/DDBJ whole genome shotgun (WGS) entry which is preliminary data.</text>
</comment>
<name>A0ABR3G3C7_9PEZI</name>
<dbReference type="Proteomes" id="UP001447188">
    <property type="component" value="Unassembled WGS sequence"/>
</dbReference>
<keyword evidence="2" id="KW-1185">Reference proteome</keyword>
<evidence type="ECO:0000313" key="1">
    <source>
        <dbReference type="EMBL" id="KAL0630456.1"/>
    </source>
</evidence>
<gene>
    <name evidence="1" type="ORF">Q9L58_010699</name>
</gene>
<protein>
    <submittedName>
        <fullName evidence="1">Uncharacterized protein</fullName>
    </submittedName>
</protein>
<dbReference type="EMBL" id="JBBBZM010000634">
    <property type="protein sequence ID" value="KAL0630456.1"/>
    <property type="molecule type" value="Genomic_DNA"/>
</dbReference>
<feature type="non-terminal residue" evidence="1">
    <location>
        <position position="117"/>
    </location>
</feature>
<accession>A0ABR3G3C7</accession>
<evidence type="ECO:0000313" key="2">
    <source>
        <dbReference type="Proteomes" id="UP001447188"/>
    </source>
</evidence>